<name>A0AC61DG99_9FIRM</name>
<evidence type="ECO:0000313" key="1">
    <source>
        <dbReference type="EMBL" id="PHV72304.1"/>
    </source>
</evidence>
<protein>
    <submittedName>
        <fullName evidence="1">Uncharacterized protein</fullName>
    </submittedName>
</protein>
<comment type="caution">
    <text evidence="1">The sequence shown here is derived from an EMBL/GenBank/DDBJ whole genome shotgun (WGS) entry which is preliminary data.</text>
</comment>
<accession>A0AC61DG99</accession>
<proteinExistence type="predicted"/>
<evidence type="ECO:0000313" key="2">
    <source>
        <dbReference type="Proteomes" id="UP000224460"/>
    </source>
</evidence>
<organism evidence="1 2">
    <name type="scientific">Sporanaerobium hydrogeniformans</name>
    <dbReference type="NCBI Taxonomy" id="3072179"/>
    <lineage>
        <taxon>Bacteria</taxon>
        <taxon>Bacillati</taxon>
        <taxon>Bacillota</taxon>
        <taxon>Clostridia</taxon>
        <taxon>Lachnospirales</taxon>
        <taxon>Lachnospiraceae</taxon>
        <taxon>Sporanaerobium</taxon>
    </lineage>
</organism>
<dbReference type="EMBL" id="PEDL01000001">
    <property type="protein sequence ID" value="PHV72304.1"/>
    <property type="molecule type" value="Genomic_DNA"/>
</dbReference>
<reference evidence="1" key="1">
    <citation type="submission" date="2017-10" db="EMBL/GenBank/DDBJ databases">
        <title>Genome sequence of cellulolytic Lachnospiraceae bacterium XHS1971 isolated from hotspring sediment.</title>
        <authorList>
            <person name="Vasudevan G."/>
            <person name="Joshi A.J."/>
            <person name="Hivarkar S."/>
            <person name="Lanjekar V.B."/>
            <person name="Dhakephalkar P.K."/>
            <person name="Dagar S."/>
        </authorList>
    </citation>
    <scope>NUCLEOTIDE SEQUENCE</scope>
    <source>
        <strain evidence="1">XHS1971</strain>
    </source>
</reference>
<keyword evidence="2" id="KW-1185">Reference proteome</keyword>
<dbReference type="Proteomes" id="UP000224460">
    <property type="component" value="Unassembled WGS sequence"/>
</dbReference>
<sequence>MKKQGIEYMGILLGALFISTGLYFFWLPTDLAAGGVSGLAIVVKALLPAVPIGLILLFLDIVMFTIGFLVLGKSFGFKSIMCSIEVSLCMTLLETFLPNIQPLSRDTLIVLLFGALFIAIGQALVFNLGASSGGTDIIAKIISTYTHLNIGAALIIADLAVVICAVGIFGFEKGLYAALGVIVTSTLIDYIISGFTIQKYVMIIPSTEKASEDINHYILHTLNRGATIYRAEGAYSQEQKAVITTVIDRKEFIDLRKYVIAVDPLAFVTVQNLHEVVGEGF</sequence>
<gene>
    <name evidence="1" type="ORF">CS063_02170</name>
</gene>